<evidence type="ECO:0000256" key="2">
    <source>
        <dbReference type="ARBA" id="ARBA00022475"/>
    </source>
</evidence>
<gene>
    <name evidence="11" type="primary">OR74a</name>
</gene>
<sequence length="405" mass="47579">MFNILYRPRLPNGKHVPLNWSLKLYRWTNIICWPLEDNAPYWCHLFDRFLWFLGFVTFVVHNDAELRYLSVYFNNLDEMLTGVPTYLVLIELHLRAFSLGWRKDDFKRLLKKFYAEIYIEESMNSQLFKKIQRQIWPILTFSLLYFLALNSYIVTGVYVLSTNKRELLYKMIPPVDYKNNFYIFFPLLMSNIWVGFIVTTMMFGEGNTLGILIFNLNGRYIMMREAFNNKVETLLRSNLNSNIVEKYERVLTETLKENIRLNKFAREIQDEFSFRIFVMFSFSAISLCALGFKVYTSPVNSIGYAFWAIGKIQEILAFGQLGSTIISTTDQLSSMYYESKWETIIERSSHSPDNVNLMKLVTLSIVTNRNPFHFTGLNFFNVSLVSVVAILQGAGSYFTFLISLR</sequence>
<comment type="caution">
    <text evidence="10">Lacks conserved residue(s) required for the propagation of feature annotation.</text>
</comment>
<feature type="transmembrane region" description="Helical" evidence="10">
    <location>
        <begin position="181"/>
        <end position="214"/>
    </location>
</feature>
<keyword evidence="2" id="KW-1003">Cell membrane</keyword>
<dbReference type="InterPro" id="IPR004117">
    <property type="entry name" value="7tm6_olfct_rcpt"/>
</dbReference>
<name>A0A068F4Q8_CALSG</name>
<keyword evidence="6 10" id="KW-1133">Transmembrane helix</keyword>
<dbReference type="GO" id="GO:0007165">
    <property type="term" value="P:signal transduction"/>
    <property type="evidence" value="ECO:0007669"/>
    <property type="project" value="UniProtKB-KW"/>
</dbReference>
<dbReference type="Pfam" id="PF02949">
    <property type="entry name" value="7tm_6"/>
    <property type="match status" value="1"/>
</dbReference>
<evidence type="ECO:0000256" key="5">
    <source>
        <dbReference type="ARBA" id="ARBA00022725"/>
    </source>
</evidence>
<dbReference type="EMBL" id="KJ702069">
    <property type="protein sequence ID" value="AID61223.1"/>
    <property type="molecule type" value="mRNA"/>
</dbReference>
<dbReference type="PANTHER" id="PTHR21137">
    <property type="entry name" value="ODORANT RECEPTOR"/>
    <property type="match status" value="1"/>
</dbReference>
<dbReference type="PANTHER" id="PTHR21137:SF35">
    <property type="entry name" value="ODORANT RECEPTOR 19A-RELATED"/>
    <property type="match status" value="1"/>
</dbReference>
<evidence type="ECO:0000256" key="6">
    <source>
        <dbReference type="ARBA" id="ARBA00022989"/>
    </source>
</evidence>
<keyword evidence="8 10" id="KW-0675">Receptor</keyword>
<dbReference type="AlphaFoldDB" id="A0A068F4Q8"/>
<keyword evidence="9 10" id="KW-0807">Transducer</keyword>
<accession>A0A068F4Q8</accession>
<proteinExistence type="evidence at transcript level"/>
<feature type="transmembrane region" description="Helical" evidence="10">
    <location>
        <begin position="272"/>
        <end position="292"/>
    </location>
</feature>
<evidence type="ECO:0000256" key="1">
    <source>
        <dbReference type="ARBA" id="ARBA00004651"/>
    </source>
</evidence>
<dbReference type="GO" id="GO:0005886">
    <property type="term" value="C:plasma membrane"/>
    <property type="evidence" value="ECO:0007669"/>
    <property type="project" value="UniProtKB-SubCell"/>
</dbReference>
<evidence type="ECO:0000256" key="10">
    <source>
        <dbReference type="RuleBase" id="RU351113"/>
    </source>
</evidence>
<keyword evidence="3 10" id="KW-0716">Sensory transduction</keyword>
<reference evidence="11" key="1">
    <citation type="journal article" date="2015" name="BMC Genomics">
        <title>Chemosensory genes identified in the antennal transcriptome of the blowfly Calliphora stygia.</title>
        <authorList>
            <person name="Leitch O.J."/>
            <person name="Papanicolaou A."/>
            <person name="Lennard C."/>
            <person name="Kirkbride K.P."/>
            <person name="Anderson A."/>
        </authorList>
    </citation>
    <scope>NUCLEOTIDE SEQUENCE</scope>
</reference>
<keyword evidence="5 10" id="KW-0552">Olfaction</keyword>
<keyword evidence="7 10" id="KW-0472">Membrane</keyword>
<evidence type="ECO:0000256" key="9">
    <source>
        <dbReference type="ARBA" id="ARBA00023224"/>
    </source>
</evidence>
<comment type="similarity">
    <text evidence="10">Belongs to the insect chemoreceptor superfamily. Heteromeric odorant receptor channel (TC 1.A.69) family.</text>
</comment>
<feature type="transmembrane region" description="Helical" evidence="10">
    <location>
        <begin position="379"/>
        <end position="404"/>
    </location>
</feature>
<evidence type="ECO:0000256" key="4">
    <source>
        <dbReference type="ARBA" id="ARBA00022692"/>
    </source>
</evidence>
<evidence type="ECO:0000313" key="11">
    <source>
        <dbReference type="EMBL" id="AID61223.1"/>
    </source>
</evidence>
<dbReference type="GO" id="GO:0004984">
    <property type="term" value="F:olfactory receptor activity"/>
    <property type="evidence" value="ECO:0007669"/>
    <property type="project" value="InterPro"/>
</dbReference>
<feature type="transmembrane region" description="Helical" evidence="10">
    <location>
        <begin position="135"/>
        <end position="161"/>
    </location>
</feature>
<keyword evidence="4 10" id="KW-0812">Transmembrane</keyword>
<organism evidence="11">
    <name type="scientific">Calliphora stygia</name>
    <name type="common">Common brown blowfly</name>
    <dbReference type="NCBI Taxonomy" id="145453"/>
    <lineage>
        <taxon>Eukaryota</taxon>
        <taxon>Metazoa</taxon>
        <taxon>Ecdysozoa</taxon>
        <taxon>Arthropoda</taxon>
        <taxon>Hexapoda</taxon>
        <taxon>Insecta</taxon>
        <taxon>Pterygota</taxon>
        <taxon>Neoptera</taxon>
        <taxon>Endopterygota</taxon>
        <taxon>Diptera</taxon>
        <taxon>Brachycera</taxon>
        <taxon>Muscomorpha</taxon>
        <taxon>Oestroidea</taxon>
        <taxon>Calliphoridae</taxon>
        <taxon>Calliphorinae</taxon>
        <taxon>Calliphora</taxon>
    </lineage>
</organism>
<evidence type="ECO:0000256" key="3">
    <source>
        <dbReference type="ARBA" id="ARBA00022606"/>
    </source>
</evidence>
<evidence type="ECO:0000256" key="8">
    <source>
        <dbReference type="ARBA" id="ARBA00023170"/>
    </source>
</evidence>
<comment type="subcellular location">
    <subcellularLocation>
        <location evidence="1 10">Cell membrane</location>
        <topology evidence="1 10">Multi-pass membrane protein</topology>
    </subcellularLocation>
</comment>
<evidence type="ECO:0000256" key="7">
    <source>
        <dbReference type="ARBA" id="ARBA00023136"/>
    </source>
</evidence>
<protein>
    <recommendedName>
        <fullName evidence="10">Odorant receptor</fullName>
    </recommendedName>
</protein>
<dbReference type="GO" id="GO:0005549">
    <property type="term" value="F:odorant binding"/>
    <property type="evidence" value="ECO:0007669"/>
    <property type="project" value="InterPro"/>
</dbReference>